<name>A0A6J7WRE1_9CAUD</name>
<accession>A0A6J7WRE1</accession>
<reference evidence="1" key="1">
    <citation type="submission" date="2020-05" db="EMBL/GenBank/DDBJ databases">
        <authorList>
            <person name="Chiriac C."/>
            <person name="Salcher M."/>
            <person name="Ghai R."/>
            <person name="Kavagutti S V."/>
        </authorList>
    </citation>
    <scope>NUCLEOTIDE SEQUENCE</scope>
</reference>
<protein>
    <submittedName>
        <fullName evidence="1">Uncharacterized protein</fullName>
    </submittedName>
</protein>
<proteinExistence type="predicted"/>
<gene>
    <name evidence="1" type="ORF">UFOVP222_49</name>
</gene>
<evidence type="ECO:0000313" key="1">
    <source>
        <dbReference type="EMBL" id="CAB5219282.1"/>
    </source>
</evidence>
<dbReference type="EMBL" id="LR798269">
    <property type="protein sequence ID" value="CAB5219282.1"/>
    <property type="molecule type" value="Genomic_DNA"/>
</dbReference>
<sequence length="149" mass="15802">MAGIIPDPQRGQPIDFNYIYTIVRAVNDITTSISKQSANIHYKTNETGLQSLNFSSLAIDATTQTVDSTTVSSTKPMTGKYGFQTAFKSAPVVTITPLANGSSAGNDEAIVIIKNVTANEVNYTVNFPTATKVENASISVNIIAIGVAR</sequence>
<organism evidence="1">
    <name type="scientific">uncultured Caudovirales phage</name>
    <dbReference type="NCBI Taxonomy" id="2100421"/>
    <lineage>
        <taxon>Viruses</taxon>
        <taxon>Duplodnaviria</taxon>
        <taxon>Heunggongvirae</taxon>
        <taxon>Uroviricota</taxon>
        <taxon>Caudoviricetes</taxon>
        <taxon>Peduoviridae</taxon>
        <taxon>Maltschvirus</taxon>
        <taxon>Maltschvirus maltsch</taxon>
    </lineage>
</organism>